<feature type="domain" description="Phosphoribosyltransferase" evidence="1">
    <location>
        <begin position="8"/>
        <end position="191"/>
    </location>
</feature>
<dbReference type="Gene3D" id="3.30.1310.20">
    <property type="entry name" value="PRTase-like"/>
    <property type="match status" value="1"/>
</dbReference>
<dbReference type="InterPro" id="IPR000836">
    <property type="entry name" value="PRTase_dom"/>
</dbReference>
<evidence type="ECO:0000313" key="3">
    <source>
        <dbReference type="Proteomes" id="UP000031030"/>
    </source>
</evidence>
<evidence type="ECO:0000313" key="2">
    <source>
        <dbReference type="EMBL" id="KHK98358.1"/>
    </source>
</evidence>
<organism evidence="2 3">
    <name type="scientific">Microbacterium mangrovi</name>
    <dbReference type="NCBI Taxonomy" id="1348253"/>
    <lineage>
        <taxon>Bacteria</taxon>
        <taxon>Bacillati</taxon>
        <taxon>Actinomycetota</taxon>
        <taxon>Actinomycetes</taxon>
        <taxon>Micrococcales</taxon>
        <taxon>Microbacteriaceae</taxon>
        <taxon>Microbacterium</taxon>
    </lineage>
</organism>
<proteinExistence type="predicted"/>
<dbReference type="Proteomes" id="UP000031030">
    <property type="component" value="Unassembled WGS sequence"/>
</dbReference>
<evidence type="ECO:0000259" key="1">
    <source>
        <dbReference type="Pfam" id="PF00156"/>
    </source>
</evidence>
<protein>
    <recommendedName>
        <fullName evidence="1">Phosphoribosyltransferase domain-containing protein</fullName>
    </recommendedName>
</protein>
<sequence>MAIFADRAAAGRELAGLLDREAFADAVVFGIPRGGVVTGAEVARSLGAPLAAVVVRKLGAPSNMEFAIGAIAQEVTVLNPDAVRTSMVTPEQLNFIEDLERVELSRRVRIFAPDQIDLTRRTAVVVDDGVATGATATAACQELRRRGAERVVLAVPVAPARWRPTRGVVDEYICLQPVRDFWAVGQFYTDFTQTTDAEVVELLSHDLRGGSE</sequence>
<dbReference type="Gene3D" id="3.40.50.2020">
    <property type="match status" value="1"/>
</dbReference>
<comment type="caution">
    <text evidence="2">The sequence shown here is derived from an EMBL/GenBank/DDBJ whole genome shotgun (WGS) entry which is preliminary data.</text>
</comment>
<dbReference type="AlphaFoldDB" id="A0A0B2A9F2"/>
<keyword evidence="3" id="KW-1185">Reference proteome</keyword>
<gene>
    <name evidence="2" type="ORF">LK09_04940</name>
</gene>
<dbReference type="STRING" id="1348253.LK09_04940"/>
<dbReference type="EMBL" id="JTDK01000006">
    <property type="protein sequence ID" value="KHK98358.1"/>
    <property type="molecule type" value="Genomic_DNA"/>
</dbReference>
<dbReference type="RefSeq" id="WP_039396732.1">
    <property type="nucleotide sequence ID" value="NZ_JTDK01000006.1"/>
</dbReference>
<dbReference type="SUPFAM" id="SSF53271">
    <property type="entry name" value="PRTase-like"/>
    <property type="match status" value="1"/>
</dbReference>
<dbReference type="OrthoDB" id="9810066at2"/>
<dbReference type="CDD" id="cd06223">
    <property type="entry name" value="PRTases_typeI"/>
    <property type="match status" value="1"/>
</dbReference>
<name>A0A0B2A9F2_9MICO</name>
<dbReference type="Pfam" id="PF00156">
    <property type="entry name" value="Pribosyltran"/>
    <property type="match status" value="1"/>
</dbReference>
<reference evidence="2 3" key="1">
    <citation type="submission" date="2014-11" db="EMBL/GenBank/DDBJ databases">
        <title>Genome sequence of Microbacterium mangrovi MUSC 115(T).</title>
        <authorList>
            <person name="Lee L.-H."/>
        </authorList>
    </citation>
    <scope>NUCLEOTIDE SEQUENCE [LARGE SCALE GENOMIC DNA]</scope>
    <source>
        <strain evidence="2 3">MUSC 115</strain>
    </source>
</reference>
<dbReference type="InterPro" id="IPR029057">
    <property type="entry name" value="PRTase-like"/>
</dbReference>
<accession>A0A0B2A9F2</accession>